<dbReference type="RefSeq" id="WP_039188702.1">
    <property type="nucleotide sequence ID" value="NZ_CAUFSP010000003.1"/>
</dbReference>
<sequence length="66" mass="7182">MLGDQVVGLADYVNVPKTIATVLSSGRASLTELSTTLGVEDLWWLLEIITVDNYNKMVINKASEAN</sequence>
<gene>
    <name evidence="1" type="ORF">CJD50_03750</name>
</gene>
<dbReference type="AlphaFoldDB" id="A0A2A2MIY2"/>
<reference evidence="1 2" key="1">
    <citation type="submission" date="2017-08" db="EMBL/GenBank/DDBJ databases">
        <title>Draft Genome Sequence of Hafnia alvei CITHA-6 Isolated from Raw Bovine Milk.</title>
        <authorList>
            <person name="Culligan E.P."/>
            <person name="Mcsweeney A."/>
            <person name="O'Doherty C."/>
            <person name="Gleeson E."/>
            <person name="O'Riordan D."/>
            <person name="Sleator R.D."/>
        </authorList>
    </citation>
    <scope>NUCLEOTIDE SEQUENCE [LARGE SCALE GENOMIC DNA]</scope>
    <source>
        <strain evidence="1 2">CITHA-6</strain>
    </source>
</reference>
<protein>
    <submittedName>
        <fullName evidence="1">Transglycosylase</fullName>
    </submittedName>
</protein>
<dbReference type="OrthoDB" id="9023680at2"/>
<proteinExistence type="predicted"/>
<comment type="caution">
    <text evidence="1">The sequence shown here is derived from an EMBL/GenBank/DDBJ whole genome shotgun (WGS) entry which is preliminary data.</text>
</comment>
<organism evidence="1 2">
    <name type="scientific">Hafnia paralvei</name>
    <dbReference type="NCBI Taxonomy" id="546367"/>
    <lineage>
        <taxon>Bacteria</taxon>
        <taxon>Pseudomonadati</taxon>
        <taxon>Pseudomonadota</taxon>
        <taxon>Gammaproteobacteria</taxon>
        <taxon>Enterobacterales</taxon>
        <taxon>Hafniaceae</taxon>
        <taxon>Hafnia</taxon>
    </lineage>
</organism>
<dbReference type="EMBL" id="NQMS01000001">
    <property type="protein sequence ID" value="PAV98593.1"/>
    <property type="molecule type" value="Genomic_DNA"/>
</dbReference>
<keyword evidence="2" id="KW-1185">Reference proteome</keyword>
<accession>A0A2A2MIY2</accession>
<dbReference type="Proteomes" id="UP000218796">
    <property type="component" value="Unassembled WGS sequence"/>
</dbReference>
<evidence type="ECO:0000313" key="2">
    <source>
        <dbReference type="Proteomes" id="UP000218796"/>
    </source>
</evidence>
<name>A0A2A2MIY2_9GAMM</name>
<evidence type="ECO:0000313" key="1">
    <source>
        <dbReference type="EMBL" id="PAV98593.1"/>
    </source>
</evidence>